<feature type="region of interest" description="Disordered" evidence="3">
    <location>
        <begin position="39"/>
        <end position="60"/>
    </location>
</feature>
<dbReference type="PROSITE" id="PS50158">
    <property type="entry name" value="ZF_CCHC"/>
    <property type="match status" value="1"/>
</dbReference>
<dbReference type="InterPro" id="IPR032567">
    <property type="entry name" value="RTL1-rel"/>
</dbReference>
<keyword evidence="7" id="KW-1185">Reference proteome</keyword>
<dbReference type="Proteomes" id="UP000823941">
    <property type="component" value="Chromosome 23"/>
</dbReference>
<protein>
    <recommendedName>
        <fullName evidence="8">CCHC-type domain-containing protein</fullName>
    </recommendedName>
</protein>
<dbReference type="EMBL" id="JAHIBW010000023">
    <property type="protein sequence ID" value="KAG7298863.1"/>
    <property type="molecule type" value="Genomic_DNA"/>
</dbReference>
<keyword evidence="1" id="KW-0378">Hydrolase</keyword>
<feature type="region of interest" description="Disordered" evidence="3">
    <location>
        <begin position="431"/>
        <end position="487"/>
    </location>
</feature>
<keyword evidence="2" id="KW-0479">Metal-binding</keyword>
<proteinExistence type="predicted"/>
<dbReference type="InterPro" id="IPR005162">
    <property type="entry name" value="Retrotrans_gag_dom"/>
</dbReference>
<evidence type="ECO:0000256" key="2">
    <source>
        <dbReference type="PROSITE-ProRule" id="PRU00047"/>
    </source>
</evidence>
<feature type="compositionally biased region" description="Acidic residues" evidence="3">
    <location>
        <begin position="44"/>
        <end position="53"/>
    </location>
</feature>
<organism evidence="6 7">
    <name type="scientific">Plutella xylostella</name>
    <name type="common">Diamondback moth</name>
    <name type="synonym">Plutella maculipennis</name>
    <dbReference type="NCBI Taxonomy" id="51655"/>
    <lineage>
        <taxon>Eukaryota</taxon>
        <taxon>Metazoa</taxon>
        <taxon>Ecdysozoa</taxon>
        <taxon>Arthropoda</taxon>
        <taxon>Hexapoda</taxon>
        <taxon>Insecta</taxon>
        <taxon>Pterygota</taxon>
        <taxon>Neoptera</taxon>
        <taxon>Endopterygota</taxon>
        <taxon>Lepidoptera</taxon>
        <taxon>Glossata</taxon>
        <taxon>Ditrysia</taxon>
        <taxon>Yponomeutoidea</taxon>
        <taxon>Plutellidae</taxon>
        <taxon>Plutella</taxon>
    </lineage>
</organism>
<sequence>MPTSWIYNLSKEELIRESKERKLPTVNLTVDKLRKQLADHTREEEEETFEMTSEDQTKTTSQLNLSSIVREWNISFDTACDPVEFIERLDELTSSGDVPQDRLLQVLPKVLRGKPLLWYRNNSDTWDKWEDFLKDFKLFYYPAGYEKNLLEMIIARKQHHRESFVDYLTDIQTLMRRYGKMTKTEKEERIYENMNASYKYYIKKQDFTSLGELIRQAAEYEQITEESSSQQWNNQPDRHRQTPKTYPERSPEPRKIYEKYDKTTCCWNCGKAGHSHKECRGRQVLFCSQCGVLGRLTRNCCRRETKFGDTNITAEENRPEYRIFEDVKIGGITYRALVDTGSTRSYISRNIYEDNSRNADKEEATGMRVTLADGRVMDVKLRIEPEIEIRQRKITHELFVLPPYSPSNLIIIGIDLLRKAGATIVWENNTENTPKEVQENNQQKPLVVAQEPTPPSNNKFNGPRKSKSRKHKKIPNQQHPPRYPDTASIQERKGWFERKMFETQNSPENDPTFTFKNGSLHKQIVIPRYGVKIDAQSQWKICVPTVKRRSIIEQHHNGQAKTRYLSTTKLLKSIAETYYWPGMYKDVLHHMKKYKERLKSSSSNSPQPNSTESKQ</sequence>
<feature type="compositionally biased region" description="Polar residues" evidence="3">
    <location>
        <begin position="225"/>
        <end position="235"/>
    </location>
</feature>
<dbReference type="PANTHER" id="PTHR15503">
    <property type="entry name" value="LDOC1 RELATED"/>
    <property type="match status" value="1"/>
</dbReference>
<feature type="region of interest" description="Disordered" evidence="3">
    <location>
        <begin position="596"/>
        <end position="615"/>
    </location>
</feature>
<dbReference type="PROSITE" id="PS50175">
    <property type="entry name" value="ASP_PROT_RETROV"/>
    <property type="match status" value="1"/>
</dbReference>
<evidence type="ECO:0000313" key="6">
    <source>
        <dbReference type="EMBL" id="KAG7298863.1"/>
    </source>
</evidence>
<dbReference type="Pfam" id="PF13975">
    <property type="entry name" value="gag-asp_proteas"/>
    <property type="match status" value="1"/>
</dbReference>
<keyword evidence="2" id="KW-0863">Zinc-finger</keyword>
<dbReference type="InterPro" id="IPR001969">
    <property type="entry name" value="Aspartic_peptidase_AS"/>
</dbReference>
<keyword evidence="2" id="KW-0862">Zinc</keyword>
<evidence type="ECO:0000259" key="4">
    <source>
        <dbReference type="PROSITE" id="PS50158"/>
    </source>
</evidence>
<dbReference type="Pfam" id="PF03732">
    <property type="entry name" value="Retrotrans_gag"/>
    <property type="match status" value="1"/>
</dbReference>
<dbReference type="InterPro" id="IPR001995">
    <property type="entry name" value="Peptidase_A2_cat"/>
</dbReference>
<feature type="compositionally biased region" description="Basic and acidic residues" evidence="3">
    <location>
        <begin position="236"/>
        <end position="253"/>
    </location>
</feature>
<dbReference type="InterPro" id="IPR001878">
    <property type="entry name" value="Znf_CCHC"/>
</dbReference>
<feature type="region of interest" description="Disordered" evidence="3">
    <location>
        <begin position="225"/>
        <end position="253"/>
    </location>
</feature>
<dbReference type="SUPFAM" id="SSF50630">
    <property type="entry name" value="Acid proteases"/>
    <property type="match status" value="1"/>
</dbReference>
<accession>A0ABQ7Q1M8</accession>
<reference evidence="6 7" key="1">
    <citation type="submission" date="2021-06" db="EMBL/GenBank/DDBJ databases">
        <title>A haploid diamondback moth (Plutella xylostella L.) genome assembly resolves 31 chromosomes and identifies a diamide resistance mutation.</title>
        <authorList>
            <person name="Ward C.M."/>
            <person name="Perry K.D."/>
            <person name="Baker G."/>
            <person name="Powis K."/>
            <person name="Heckel D.G."/>
            <person name="Baxter S.W."/>
        </authorList>
    </citation>
    <scope>NUCLEOTIDE SEQUENCE [LARGE SCALE GENOMIC DNA]</scope>
    <source>
        <strain evidence="6 7">LV</strain>
        <tissue evidence="6">Single pupa</tissue>
    </source>
</reference>
<feature type="compositionally biased region" description="Low complexity" evidence="3">
    <location>
        <begin position="600"/>
        <end position="615"/>
    </location>
</feature>
<evidence type="ECO:0000256" key="3">
    <source>
        <dbReference type="SAM" id="MobiDB-lite"/>
    </source>
</evidence>
<dbReference type="InterPro" id="IPR021109">
    <property type="entry name" value="Peptidase_aspartic_dom_sf"/>
</dbReference>
<comment type="caution">
    <text evidence="6">The sequence shown here is derived from an EMBL/GenBank/DDBJ whole genome shotgun (WGS) entry which is preliminary data.</text>
</comment>
<evidence type="ECO:0000256" key="1">
    <source>
        <dbReference type="ARBA" id="ARBA00022801"/>
    </source>
</evidence>
<dbReference type="PANTHER" id="PTHR15503:SF22">
    <property type="entry name" value="TRANSPOSON TY3-I GAG POLYPROTEIN"/>
    <property type="match status" value="1"/>
</dbReference>
<gene>
    <name evidence="6" type="ORF">JYU34_017318</name>
</gene>
<feature type="domain" description="Peptidase A2" evidence="5">
    <location>
        <begin position="334"/>
        <end position="416"/>
    </location>
</feature>
<dbReference type="Gene3D" id="2.40.70.10">
    <property type="entry name" value="Acid Proteases"/>
    <property type="match status" value="1"/>
</dbReference>
<name>A0ABQ7Q1M8_PLUXY</name>
<dbReference type="SUPFAM" id="SSF57756">
    <property type="entry name" value="Retrovirus zinc finger-like domains"/>
    <property type="match status" value="1"/>
</dbReference>
<feature type="domain" description="CCHC-type" evidence="4">
    <location>
        <begin position="266"/>
        <end position="280"/>
    </location>
</feature>
<dbReference type="Pfam" id="PF17921">
    <property type="entry name" value="Integrase_H2C2"/>
    <property type="match status" value="1"/>
</dbReference>
<dbReference type="CDD" id="cd00303">
    <property type="entry name" value="retropepsin_like"/>
    <property type="match status" value="1"/>
</dbReference>
<feature type="compositionally biased region" description="Basic residues" evidence="3">
    <location>
        <begin position="462"/>
        <end position="474"/>
    </location>
</feature>
<dbReference type="Gene3D" id="1.10.340.70">
    <property type="match status" value="1"/>
</dbReference>
<dbReference type="InterPro" id="IPR041588">
    <property type="entry name" value="Integrase_H2C2"/>
</dbReference>
<evidence type="ECO:0000313" key="7">
    <source>
        <dbReference type="Proteomes" id="UP000823941"/>
    </source>
</evidence>
<evidence type="ECO:0008006" key="8">
    <source>
        <dbReference type="Google" id="ProtNLM"/>
    </source>
</evidence>
<evidence type="ECO:0000259" key="5">
    <source>
        <dbReference type="PROSITE" id="PS50175"/>
    </source>
</evidence>
<dbReference type="InterPro" id="IPR036875">
    <property type="entry name" value="Znf_CCHC_sf"/>
</dbReference>
<dbReference type="PROSITE" id="PS00141">
    <property type="entry name" value="ASP_PROTEASE"/>
    <property type="match status" value="1"/>
</dbReference>